<name>W6UXE9_ECHGR</name>
<dbReference type="KEGG" id="egl:EGR_06963"/>
<gene>
    <name evidence="1" type="ORF">EGR_06963</name>
</gene>
<accession>W6UXE9</accession>
<evidence type="ECO:0000313" key="1">
    <source>
        <dbReference type="EMBL" id="EUB58219.1"/>
    </source>
</evidence>
<reference evidence="1 2" key="1">
    <citation type="journal article" date="2013" name="Nat. Genet.">
        <title>The genome of the hydatid tapeworm Echinococcus granulosus.</title>
        <authorList>
            <person name="Zheng H."/>
            <person name="Zhang W."/>
            <person name="Zhang L."/>
            <person name="Zhang Z."/>
            <person name="Li J."/>
            <person name="Lu G."/>
            <person name="Zhu Y."/>
            <person name="Wang Y."/>
            <person name="Huang Y."/>
            <person name="Liu J."/>
            <person name="Kang H."/>
            <person name="Chen J."/>
            <person name="Wang L."/>
            <person name="Chen A."/>
            <person name="Yu S."/>
            <person name="Gao Z."/>
            <person name="Jin L."/>
            <person name="Gu W."/>
            <person name="Wang Z."/>
            <person name="Zhao L."/>
            <person name="Shi B."/>
            <person name="Wen H."/>
            <person name="Lin R."/>
            <person name="Jones M.K."/>
            <person name="Brejova B."/>
            <person name="Vinar T."/>
            <person name="Zhao G."/>
            <person name="McManus D.P."/>
            <person name="Chen Z."/>
            <person name="Zhou Y."/>
            <person name="Wang S."/>
        </authorList>
    </citation>
    <scope>NUCLEOTIDE SEQUENCE [LARGE SCALE GENOMIC DNA]</scope>
</reference>
<dbReference type="Proteomes" id="UP000019149">
    <property type="component" value="Unassembled WGS sequence"/>
</dbReference>
<organism evidence="1 2">
    <name type="scientific">Echinococcus granulosus</name>
    <name type="common">Hydatid tapeworm</name>
    <dbReference type="NCBI Taxonomy" id="6210"/>
    <lineage>
        <taxon>Eukaryota</taxon>
        <taxon>Metazoa</taxon>
        <taxon>Spiralia</taxon>
        <taxon>Lophotrochozoa</taxon>
        <taxon>Platyhelminthes</taxon>
        <taxon>Cestoda</taxon>
        <taxon>Eucestoda</taxon>
        <taxon>Cyclophyllidea</taxon>
        <taxon>Taeniidae</taxon>
        <taxon>Echinococcus</taxon>
        <taxon>Echinococcus granulosus group</taxon>
    </lineage>
</organism>
<dbReference type="EMBL" id="APAU02000066">
    <property type="protein sequence ID" value="EUB58219.1"/>
    <property type="molecule type" value="Genomic_DNA"/>
</dbReference>
<comment type="caution">
    <text evidence="1">The sequence shown here is derived from an EMBL/GenBank/DDBJ whole genome shotgun (WGS) entry which is preliminary data.</text>
</comment>
<dbReference type="RefSeq" id="XP_024349415.1">
    <property type="nucleotide sequence ID" value="XM_024496212.1"/>
</dbReference>
<proteinExistence type="predicted"/>
<evidence type="ECO:0000313" key="2">
    <source>
        <dbReference type="Proteomes" id="UP000019149"/>
    </source>
</evidence>
<sequence length="168" mass="19607">MELHHTSPVNKEFDLPTLLDQIVALFSKKGNSASKLYPEFTYNTFTYSITNHHWFAFRFCTIVLQSHSLVSLTVRVAFVWVVVDSISRCVPLIMLMMMLNMVSFFSTQIYHKARQLSCFHCDQTSETSYDPSYLISSYSLCKMRKIEQRVLALHSHIYSDDILHFISF</sequence>
<keyword evidence="2" id="KW-1185">Reference proteome</keyword>
<protein>
    <submittedName>
        <fullName evidence="1">Uncharacterized protein</fullName>
    </submittedName>
</protein>
<dbReference type="CTD" id="36342678"/>
<dbReference type="GeneID" id="36342678"/>
<dbReference type="AlphaFoldDB" id="W6UXE9"/>